<sequence>RITLSRDDCPHCEWLPLHALPSQKALFSEGDFACVPRGSGSWGSQVDLLEGMETDDPLSPSSPGRSGIRSQGSEARSAVSYPPGTASPQYEELLEVVTRAVAKLNIDWPAEKQAEPQQSKLDERFLRNRPSKFVDAALSHCDSNLHVQAI</sequence>
<gene>
    <name evidence="2" type="ORF">M9458_014693</name>
</gene>
<accession>A0ABD0QMY7</accession>
<dbReference type="EMBL" id="JAMKFB020000007">
    <property type="protein sequence ID" value="KAL0187594.1"/>
    <property type="molecule type" value="Genomic_DNA"/>
</dbReference>
<feature type="region of interest" description="Disordered" evidence="1">
    <location>
        <begin position="45"/>
        <end position="86"/>
    </location>
</feature>
<feature type="compositionally biased region" description="Low complexity" evidence="1">
    <location>
        <begin position="59"/>
        <end position="73"/>
    </location>
</feature>
<comment type="caution">
    <text evidence="2">The sequence shown here is derived from an EMBL/GenBank/DDBJ whole genome shotgun (WGS) entry which is preliminary data.</text>
</comment>
<organism evidence="2 3">
    <name type="scientific">Cirrhinus mrigala</name>
    <name type="common">Mrigala</name>
    <dbReference type="NCBI Taxonomy" id="683832"/>
    <lineage>
        <taxon>Eukaryota</taxon>
        <taxon>Metazoa</taxon>
        <taxon>Chordata</taxon>
        <taxon>Craniata</taxon>
        <taxon>Vertebrata</taxon>
        <taxon>Euteleostomi</taxon>
        <taxon>Actinopterygii</taxon>
        <taxon>Neopterygii</taxon>
        <taxon>Teleostei</taxon>
        <taxon>Ostariophysi</taxon>
        <taxon>Cypriniformes</taxon>
        <taxon>Cyprinidae</taxon>
        <taxon>Labeoninae</taxon>
        <taxon>Labeonini</taxon>
        <taxon>Cirrhinus</taxon>
    </lineage>
</organism>
<proteinExistence type="predicted"/>
<evidence type="ECO:0000313" key="2">
    <source>
        <dbReference type="EMBL" id="KAL0187594.1"/>
    </source>
</evidence>
<dbReference type="Proteomes" id="UP001529510">
    <property type="component" value="Unassembled WGS sequence"/>
</dbReference>
<protein>
    <submittedName>
        <fullName evidence="2">Uncharacterized protein</fullName>
    </submittedName>
</protein>
<dbReference type="AlphaFoldDB" id="A0ABD0QMY7"/>
<keyword evidence="3" id="KW-1185">Reference proteome</keyword>
<evidence type="ECO:0000256" key="1">
    <source>
        <dbReference type="SAM" id="MobiDB-lite"/>
    </source>
</evidence>
<reference evidence="2 3" key="1">
    <citation type="submission" date="2024-05" db="EMBL/GenBank/DDBJ databases">
        <title>Genome sequencing and assembly of Indian major carp, Cirrhinus mrigala (Hamilton, 1822).</title>
        <authorList>
            <person name="Mohindra V."/>
            <person name="Chowdhury L.M."/>
            <person name="Lal K."/>
            <person name="Jena J.K."/>
        </authorList>
    </citation>
    <scope>NUCLEOTIDE SEQUENCE [LARGE SCALE GENOMIC DNA]</scope>
    <source>
        <strain evidence="2">CM1030</strain>
        <tissue evidence="2">Blood</tissue>
    </source>
</reference>
<evidence type="ECO:0000313" key="3">
    <source>
        <dbReference type="Proteomes" id="UP001529510"/>
    </source>
</evidence>
<feature type="non-terminal residue" evidence="2">
    <location>
        <position position="1"/>
    </location>
</feature>
<name>A0ABD0QMY7_CIRMR</name>